<dbReference type="AlphaFoldDB" id="A0AAV0U777"/>
<accession>A0AAV0U777</accession>
<evidence type="ECO:0000313" key="2">
    <source>
        <dbReference type="Proteomes" id="UP001162029"/>
    </source>
</evidence>
<sequence>MTKERLLHLLLLHDRLETSEEWKVVHLTMAMDPVVLLQWRHVLLIATTNETVKSLKRTLLRFLSVVNETIEAHSERDKVLAASQPALQSVETVETLLDFCFLHAEQLASYSLLCAAKMHVGPREVR</sequence>
<comment type="caution">
    <text evidence="1">The sequence shown here is derived from an EMBL/GenBank/DDBJ whole genome shotgun (WGS) entry which is preliminary data.</text>
</comment>
<evidence type="ECO:0000313" key="1">
    <source>
        <dbReference type="EMBL" id="CAI5731918.1"/>
    </source>
</evidence>
<dbReference type="EMBL" id="CANTFM010000933">
    <property type="protein sequence ID" value="CAI5731918.1"/>
    <property type="molecule type" value="Genomic_DNA"/>
</dbReference>
<gene>
    <name evidence="1" type="ORF">PDE001_LOCUS4945</name>
</gene>
<keyword evidence="2" id="KW-1185">Reference proteome</keyword>
<reference evidence="1" key="1">
    <citation type="submission" date="2022-12" db="EMBL/GenBank/DDBJ databases">
        <authorList>
            <person name="Webb A."/>
        </authorList>
    </citation>
    <scope>NUCLEOTIDE SEQUENCE</scope>
    <source>
        <strain evidence="1">Pd1</strain>
    </source>
</reference>
<name>A0AAV0U777_9STRA</name>
<proteinExistence type="predicted"/>
<protein>
    <submittedName>
        <fullName evidence="1">Uncharacterized protein</fullName>
    </submittedName>
</protein>
<organism evidence="1 2">
    <name type="scientific">Peronospora destructor</name>
    <dbReference type="NCBI Taxonomy" id="86335"/>
    <lineage>
        <taxon>Eukaryota</taxon>
        <taxon>Sar</taxon>
        <taxon>Stramenopiles</taxon>
        <taxon>Oomycota</taxon>
        <taxon>Peronosporomycetes</taxon>
        <taxon>Peronosporales</taxon>
        <taxon>Peronosporaceae</taxon>
        <taxon>Peronospora</taxon>
    </lineage>
</organism>
<dbReference type="Proteomes" id="UP001162029">
    <property type="component" value="Unassembled WGS sequence"/>
</dbReference>